<sequence length="303" mass="32557">MDQQAQGDASLGSVMFADVSGSTRLYELAGDAAALAAIGRCFRAMTSCADAWQGQVIKTIGDELMLMFPSADKALLAAIDMQLAVSELAPVSGVVMAVHIGLHHGPLLREASGDVFGDTVNLAARLTTLASRGQVITSKETVGQLSTSVQQRTRSLYPIRVRGRDQPVELFEAIWQEGTDLTLVAGPSQGIVACGFLTLRYRDTLVEMTPESAPVTVGRDGSMTIVVSDRRASRFQAVVEPRAGRYVLVDRSSNGTHVSVDGEAPFVLRRDEVALQRHGWLTFGEAAGASDERVEFFLQTDQD</sequence>
<evidence type="ECO:0000259" key="2">
    <source>
        <dbReference type="PROSITE" id="PS50125"/>
    </source>
</evidence>
<dbReference type="GO" id="GO:0004016">
    <property type="term" value="F:adenylate cyclase activity"/>
    <property type="evidence" value="ECO:0007669"/>
    <property type="project" value="UniProtKB-ARBA"/>
</dbReference>
<proteinExistence type="predicted"/>
<accession>A0A2N5CE91</accession>
<dbReference type="SUPFAM" id="SSF49879">
    <property type="entry name" value="SMAD/FHA domain"/>
    <property type="match status" value="1"/>
</dbReference>
<name>A0A2N5CE91_9BURK</name>
<reference evidence="3 4" key="1">
    <citation type="submission" date="2017-12" db="EMBL/GenBank/DDBJ databases">
        <title>Genome sequence of the active heterotrophic nitrifier-denitrifier, Cupriavidus pauculus UM1.</title>
        <authorList>
            <person name="Putonti C."/>
            <person name="Castignetti D."/>
        </authorList>
    </citation>
    <scope>NUCLEOTIDE SEQUENCE [LARGE SCALE GENOMIC DNA]</scope>
    <source>
        <strain evidence="3 4">UM1</strain>
    </source>
</reference>
<dbReference type="Gene3D" id="2.60.200.20">
    <property type="match status" value="1"/>
</dbReference>
<organism evidence="3 4">
    <name type="scientific">Cupriavidus pauculus</name>
    <dbReference type="NCBI Taxonomy" id="82633"/>
    <lineage>
        <taxon>Bacteria</taxon>
        <taxon>Pseudomonadati</taxon>
        <taxon>Pseudomonadota</taxon>
        <taxon>Betaproteobacteria</taxon>
        <taxon>Burkholderiales</taxon>
        <taxon>Burkholderiaceae</taxon>
        <taxon>Cupriavidus</taxon>
    </lineage>
</organism>
<dbReference type="GO" id="GO:0009190">
    <property type="term" value="P:cyclic nucleotide biosynthetic process"/>
    <property type="evidence" value="ECO:0007669"/>
    <property type="project" value="InterPro"/>
</dbReference>
<dbReference type="PANTHER" id="PTHR43081:SF1">
    <property type="entry name" value="ADENYLATE CYCLASE, TERMINAL-DIFFERENTIATION SPECIFIC"/>
    <property type="match status" value="1"/>
</dbReference>
<dbReference type="Proteomes" id="UP000234341">
    <property type="component" value="Unassembled WGS sequence"/>
</dbReference>
<dbReference type="InterPro" id="IPR000253">
    <property type="entry name" value="FHA_dom"/>
</dbReference>
<dbReference type="SMART" id="SM00044">
    <property type="entry name" value="CYCc"/>
    <property type="match status" value="1"/>
</dbReference>
<dbReference type="InterPro" id="IPR029787">
    <property type="entry name" value="Nucleotide_cyclase"/>
</dbReference>
<evidence type="ECO:0000313" key="4">
    <source>
        <dbReference type="Proteomes" id="UP000234341"/>
    </source>
</evidence>
<dbReference type="InterPro" id="IPR001054">
    <property type="entry name" value="A/G_cyclase"/>
</dbReference>
<dbReference type="EMBL" id="PJRP01000004">
    <property type="protein sequence ID" value="PLQ00505.1"/>
    <property type="molecule type" value="Genomic_DNA"/>
</dbReference>
<evidence type="ECO:0000259" key="1">
    <source>
        <dbReference type="PROSITE" id="PS50006"/>
    </source>
</evidence>
<gene>
    <name evidence="3" type="ORF">CYJ10_12665</name>
</gene>
<dbReference type="PANTHER" id="PTHR43081">
    <property type="entry name" value="ADENYLATE CYCLASE, TERMINAL-DIFFERENTIATION SPECIFIC-RELATED"/>
    <property type="match status" value="1"/>
</dbReference>
<dbReference type="CDD" id="cd07302">
    <property type="entry name" value="CHD"/>
    <property type="match status" value="1"/>
</dbReference>
<dbReference type="Pfam" id="PF00498">
    <property type="entry name" value="FHA"/>
    <property type="match status" value="1"/>
</dbReference>
<feature type="domain" description="FHA" evidence="1">
    <location>
        <begin position="215"/>
        <end position="259"/>
    </location>
</feature>
<dbReference type="CDD" id="cd00060">
    <property type="entry name" value="FHA"/>
    <property type="match status" value="1"/>
</dbReference>
<dbReference type="InterPro" id="IPR050697">
    <property type="entry name" value="Adenylyl/Guanylyl_Cyclase_3/4"/>
</dbReference>
<dbReference type="GO" id="GO:0035556">
    <property type="term" value="P:intracellular signal transduction"/>
    <property type="evidence" value="ECO:0007669"/>
    <property type="project" value="InterPro"/>
</dbReference>
<dbReference type="AlphaFoldDB" id="A0A2N5CE91"/>
<comment type="caution">
    <text evidence="3">The sequence shown here is derived from an EMBL/GenBank/DDBJ whole genome shotgun (WGS) entry which is preliminary data.</text>
</comment>
<dbReference type="Pfam" id="PF00211">
    <property type="entry name" value="Guanylate_cyc"/>
    <property type="match status" value="1"/>
</dbReference>
<dbReference type="InterPro" id="IPR008984">
    <property type="entry name" value="SMAD_FHA_dom_sf"/>
</dbReference>
<feature type="domain" description="Guanylate cyclase" evidence="2">
    <location>
        <begin position="13"/>
        <end position="127"/>
    </location>
</feature>
<protein>
    <submittedName>
        <fullName evidence="3">Adenylate/guanylate cyclase domain-containing protein</fullName>
    </submittedName>
</protein>
<dbReference type="OrthoDB" id="9801841at2"/>
<dbReference type="PROSITE" id="PS50125">
    <property type="entry name" value="GUANYLATE_CYCLASE_2"/>
    <property type="match status" value="1"/>
</dbReference>
<evidence type="ECO:0000313" key="3">
    <source>
        <dbReference type="EMBL" id="PLQ00505.1"/>
    </source>
</evidence>
<dbReference type="PROSITE" id="PS50006">
    <property type="entry name" value="FHA_DOMAIN"/>
    <property type="match status" value="1"/>
</dbReference>
<dbReference type="Gene3D" id="3.30.70.1230">
    <property type="entry name" value="Nucleotide cyclase"/>
    <property type="match status" value="1"/>
</dbReference>
<dbReference type="SUPFAM" id="SSF55073">
    <property type="entry name" value="Nucleotide cyclase"/>
    <property type="match status" value="1"/>
</dbReference>